<keyword evidence="7 9" id="KW-0460">Magnesium</keyword>
<feature type="transmembrane region" description="Helical" evidence="7">
    <location>
        <begin position="12"/>
        <end position="34"/>
    </location>
</feature>
<dbReference type="GO" id="GO:0051992">
    <property type="term" value="F:UDP-N-acetylmuramoyl-L-alanyl-D-glutamyl-meso-2,6-diaminopimelyl-D-alanyl-D-alanine:undecaprenyl-phosphate transferase activity"/>
    <property type="evidence" value="ECO:0007669"/>
    <property type="project" value="RHEA"/>
</dbReference>
<feature type="transmembrane region" description="Helical" evidence="7">
    <location>
        <begin position="320"/>
        <end position="342"/>
    </location>
</feature>
<feature type="binding site" evidence="9">
    <location>
        <position position="189"/>
    </location>
    <ligand>
        <name>Mg(2+)</name>
        <dbReference type="ChEBI" id="CHEBI:18420"/>
    </ligand>
</feature>
<dbReference type="AlphaFoldDB" id="F2NBR3"/>
<comment type="similarity">
    <text evidence="2 7">Belongs to the glycosyltransferase 4 family. MraY subfamily.</text>
</comment>
<dbReference type="GO" id="GO:0005886">
    <property type="term" value="C:plasma membrane"/>
    <property type="evidence" value="ECO:0007669"/>
    <property type="project" value="UniProtKB-SubCell"/>
</dbReference>
<keyword evidence="7 9" id="KW-0479">Metal-binding</keyword>
<feature type="binding site" evidence="9">
    <location>
        <position position="249"/>
    </location>
    <ligand>
        <name>Mg(2+)</name>
        <dbReference type="ChEBI" id="CHEBI:18420"/>
    </ligand>
</feature>
<feature type="transmembrane region" description="Helical" evidence="7">
    <location>
        <begin position="59"/>
        <end position="77"/>
    </location>
</feature>
<comment type="subcellular location">
    <subcellularLocation>
        <location evidence="7">Cell membrane</location>
        <topology evidence="7">Multi-pass membrane protein</topology>
    </subcellularLocation>
    <subcellularLocation>
        <location evidence="1">Membrane</location>
        <topology evidence="1">Multi-pass membrane protein</topology>
    </subcellularLocation>
</comment>
<dbReference type="GO" id="GO:0071555">
    <property type="term" value="P:cell wall organization"/>
    <property type="evidence" value="ECO:0007669"/>
    <property type="project" value="UniProtKB-KW"/>
</dbReference>
<feature type="transmembrane region" description="Helical" evidence="7">
    <location>
        <begin position="245"/>
        <end position="265"/>
    </location>
</feature>
<dbReference type="Pfam" id="PF10555">
    <property type="entry name" value="MraY_sig1"/>
    <property type="match status" value="1"/>
</dbReference>
<comment type="function">
    <text evidence="7">Catalyzes the initial step of the lipid cycle reactions in the biosynthesis of the cell wall peptidoglycan: transfers peptidoglycan precursor phospho-MurNAc-pentapeptide from UDP-MurNAc-pentapeptide onto the lipid carrier undecaprenyl phosphate, yielding undecaprenyl-pyrophosphoryl-MurNAc-pentapeptide, known as lipid I.</text>
</comment>
<dbReference type="CDD" id="cd06852">
    <property type="entry name" value="GT_MraY"/>
    <property type="match status" value="1"/>
</dbReference>
<keyword evidence="7" id="KW-0133">Cell shape</keyword>
<keyword evidence="4 7" id="KW-0812">Transmembrane</keyword>
<evidence type="ECO:0000256" key="5">
    <source>
        <dbReference type="ARBA" id="ARBA00022989"/>
    </source>
</evidence>
<evidence type="ECO:0000256" key="4">
    <source>
        <dbReference type="ARBA" id="ARBA00022692"/>
    </source>
</evidence>
<evidence type="ECO:0000256" key="2">
    <source>
        <dbReference type="ARBA" id="ARBA00005583"/>
    </source>
</evidence>
<dbReference type="EMBL" id="CP002628">
    <property type="protein sequence ID" value="AEB06872.1"/>
    <property type="molecule type" value="Genomic_DNA"/>
</dbReference>
<comment type="cofactor">
    <cofactor evidence="7 9">
        <name>Mg(2+)</name>
        <dbReference type="ChEBI" id="CHEBI:18420"/>
    </cofactor>
</comment>
<accession>F2NBR3</accession>
<dbReference type="STRING" id="700015.Corgl_0758"/>
<evidence type="ECO:0000313" key="10">
    <source>
        <dbReference type="EMBL" id="AEB06872.1"/>
    </source>
</evidence>
<dbReference type="OrthoDB" id="9805475at2"/>
<dbReference type="NCBIfam" id="TIGR00445">
    <property type="entry name" value="mraY"/>
    <property type="match status" value="1"/>
</dbReference>
<dbReference type="PROSITE" id="PS01348">
    <property type="entry name" value="MRAY_2"/>
    <property type="match status" value="1"/>
</dbReference>
<feature type="transmembrane region" description="Helical" evidence="7">
    <location>
        <begin position="120"/>
        <end position="139"/>
    </location>
</feature>
<dbReference type="HAMAP" id="MF_00038">
    <property type="entry name" value="MraY"/>
    <property type="match status" value="1"/>
</dbReference>
<dbReference type="PANTHER" id="PTHR22926:SF5">
    <property type="entry name" value="PHOSPHO-N-ACETYLMURAMOYL-PENTAPEPTIDE-TRANSFERASE HOMOLOG"/>
    <property type="match status" value="1"/>
</dbReference>
<keyword evidence="3 7" id="KW-0808">Transferase</keyword>
<proteinExistence type="inferred from homology"/>
<dbReference type="RefSeq" id="WP_013708615.1">
    <property type="nucleotide sequence ID" value="NC_015389.1"/>
</dbReference>
<keyword evidence="7" id="KW-0131">Cell cycle</keyword>
<evidence type="ECO:0000256" key="8">
    <source>
        <dbReference type="NCBIfam" id="TIGR00445"/>
    </source>
</evidence>
<keyword evidence="11" id="KW-1185">Reference proteome</keyword>
<dbReference type="Pfam" id="PF00953">
    <property type="entry name" value="Glycos_transf_4"/>
    <property type="match status" value="1"/>
</dbReference>
<evidence type="ECO:0000256" key="3">
    <source>
        <dbReference type="ARBA" id="ARBA00022679"/>
    </source>
</evidence>
<dbReference type="KEGG" id="cgo:Corgl_0758"/>
<dbReference type="UniPathway" id="UPA00219"/>
<feature type="transmembrane region" description="Helical" evidence="7">
    <location>
        <begin position="271"/>
        <end position="293"/>
    </location>
</feature>
<organism evidence="10 11">
    <name type="scientific">Coriobacterium glomerans (strain ATCC 49209 / DSM 20642 / JCM 10262 / PW2)</name>
    <dbReference type="NCBI Taxonomy" id="700015"/>
    <lineage>
        <taxon>Bacteria</taxon>
        <taxon>Bacillati</taxon>
        <taxon>Actinomycetota</taxon>
        <taxon>Coriobacteriia</taxon>
        <taxon>Coriobacteriales</taxon>
        <taxon>Coriobacteriaceae</taxon>
        <taxon>Coriobacterium</taxon>
    </lineage>
</organism>
<gene>
    <name evidence="7" type="primary">mraY</name>
    <name evidence="10" type="ordered locus">Corgl_0758</name>
</gene>
<sequence length="344" mass="36207">MLGNPAYPTYQAFIALGVAACVAMVLMPLWIWLLRFEGIGQQVRADGPSRHLVKQGTPTMGGVVILAAIFISCLLVGHVSIRLALVLAATLATGLLGLIDDAISVTRGRSLGLTPHAKMISLTLICVLFCLAIVNWGGVTPTVRFLGGFEIDLGVLSSELSIGDRLISVPWLYLVFTWVLIAGFSNAVNLTDGLDGLAGGTSMIAMLVMAALAFLNGDPGLSVFSAACAGACLGFLWYNCYPASIFMGDTGSLSLGAAFACVAIATSTEIASLLIGALFVIEALSVIIQVISFKATGRRVFLMAPIHHHFEKLGWAETKVVIRFWLISAACGALGFALLFQLGL</sequence>
<keyword evidence="7" id="KW-1003">Cell membrane</keyword>
<feature type="transmembrane region" description="Helical" evidence="7">
    <location>
        <begin position="197"/>
        <end position="215"/>
    </location>
</feature>
<feature type="transmembrane region" description="Helical" evidence="7">
    <location>
        <begin position="221"/>
        <end position="238"/>
    </location>
</feature>
<reference evidence="11" key="1">
    <citation type="journal article" date="2013" name="Stand. Genomic Sci.">
        <title>Complete genome sequence of Coriobacterium glomerans type strain (PW2(T)) from the midgut of Pyrrhocoris apterus L. (red soldier bug).</title>
        <authorList>
            <person name="Stackebrandt E."/>
            <person name="Zeytun A."/>
            <person name="Lapidus A."/>
            <person name="Nolan M."/>
            <person name="Lucas S."/>
            <person name="Hammon N."/>
            <person name="Deshpande S."/>
            <person name="Cheng J.F."/>
            <person name="Tapia R."/>
            <person name="Goodwin L.A."/>
            <person name="Pitluck S."/>
            <person name="Liolios K."/>
            <person name="Pagani I."/>
            <person name="Ivanova N."/>
            <person name="Mavromatis K."/>
            <person name="Mikhailova N."/>
            <person name="Huntemann M."/>
            <person name="Pati A."/>
            <person name="Chen A."/>
            <person name="Palaniappan K."/>
            <person name="Chang Y.J."/>
            <person name="Land M."/>
            <person name="Hauser L."/>
            <person name="Rohde M."/>
            <person name="Pukall R."/>
            <person name="Goker M."/>
            <person name="Detter J.C."/>
            <person name="Woyke T."/>
            <person name="Bristow J."/>
            <person name="Eisen J.A."/>
            <person name="Markowitz V."/>
            <person name="Hugenholtz P."/>
            <person name="Kyrpides N.C."/>
            <person name="Klenk H.P."/>
        </authorList>
    </citation>
    <scope>NUCLEOTIDE SEQUENCE</scope>
    <source>
        <strain evidence="11">ATCC 49209 / DSM 20642 / JCM 10262 / PW2</strain>
    </source>
</reference>
<dbReference type="PROSITE" id="PS01347">
    <property type="entry name" value="MRAY_1"/>
    <property type="match status" value="1"/>
</dbReference>
<evidence type="ECO:0000256" key="1">
    <source>
        <dbReference type="ARBA" id="ARBA00004141"/>
    </source>
</evidence>
<feature type="transmembrane region" description="Helical" evidence="7">
    <location>
        <begin position="171"/>
        <end position="190"/>
    </location>
</feature>
<dbReference type="GO" id="GO:0051301">
    <property type="term" value="P:cell division"/>
    <property type="evidence" value="ECO:0007669"/>
    <property type="project" value="UniProtKB-KW"/>
</dbReference>
<evidence type="ECO:0000256" key="6">
    <source>
        <dbReference type="ARBA" id="ARBA00023136"/>
    </source>
</evidence>
<keyword evidence="7" id="KW-0961">Cell wall biogenesis/degradation</keyword>
<keyword evidence="7" id="KW-0132">Cell division</keyword>
<dbReference type="GO" id="GO:0008360">
    <property type="term" value="P:regulation of cell shape"/>
    <property type="evidence" value="ECO:0007669"/>
    <property type="project" value="UniProtKB-KW"/>
</dbReference>
<protein>
    <recommendedName>
        <fullName evidence="7 8">Phospho-N-acetylmuramoyl-pentapeptide-transferase</fullName>
        <ecNumber evidence="7 8">2.7.8.13</ecNumber>
    </recommendedName>
    <alternativeName>
        <fullName evidence="7">UDP-MurNAc-pentapeptide phosphotransferase</fullName>
    </alternativeName>
</protein>
<dbReference type="Proteomes" id="UP000006851">
    <property type="component" value="Chromosome"/>
</dbReference>
<dbReference type="InterPro" id="IPR000715">
    <property type="entry name" value="Glycosyl_transferase_4"/>
</dbReference>
<dbReference type="GO" id="GO:0008963">
    <property type="term" value="F:phospho-N-acetylmuramoyl-pentapeptide-transferase activity"/>
    <property type="evidence" value="ECO:0007669"/>
    <property type="project" value="UniProtKB-UniRule"/>
</dbReference>
<keyword evidence="5 7" id="KW-1133">Transmembrane helix</keyword>
<keyword evidence="6 7" id="KW-0472">Membrane</keyword>
<keyword evidence="7" id="KW-0573">Peptidoglycan synthesis</keyword>
<evidence type="ECO:0000256" key="9">
    <source>
        <dbReference type="PIRSR" id="PIRSR600715-1"/>
    </source>
</evidence>
<evidence type="ECO:0000313" key="11">
    <source>
        <dbReference type="Proteomes" id="UP000006851"/>
    </source>
</evidence>
<dbReference type="EC" id="2.7.8.13" evidence="7 8"/>
<dbReference type="InterPro" id="IPR018480">
    <property type="entry name" value="PNAcMuramoyl-5peptid_Trfase_CS"/>
</dbReference>
<dbReference type="InterPro" id="IPR003524">
    <property type="entry name" value="PNAcMuramoyl-5peptid_Trfase"/>
</dbReference>
<evidence type="ECO:0000256" key="7">
    <source>
        <dbReference type="HAMAP-Rule" id="MF_00038"/>
    </source>
</evidence>
<dbReference type="PANTHER" id="PTHR22926">
    <property type="entry name" value="PHOSPHO-N-ACETYLMURAMOYL-PENTAPEPTIDE-TRANSFERASE"/>
    <property type="match status" value="1"/>
</dbReference>
<comment type="pathway">
    <text evidence="7">Cell wall biogenesis; peptidoglycan biosynthesis.</text>
</comment>
<dbReference type="eggNOG" id="COG0472">
    <property type="taxonomic scope" value="Bacteria"/>
</dbReference>
<dbReference type="GO" id="GO:0009252">
    <property type="term" value="P:peptidoglycan biosynthetic process"/>
    <property type="evidence" value="ECO:0007669"/>
    <property type="project" value="UniProtKB-UniRule"/>
</dbReference>
<name>F2NBR3_CORGP</name>
<dbReference type="GO" id="GO:0046872">
    <property type="term" value="F:metal ion binding"/>
    <property type="evidence" value="ECO:0007669"/>
    <property type="project" value="UniProtKB-KW"/>
</dbReference>
<dbReference type="HOGENOM" id="CLU_023982_0_1_11"/>
<comment type="catalytic activity">
    <reaction evidence="7">
        <text>UDP-N-acetyl-alpha-D-muramoyl-L-alanyl-gamma-D-glutamyl-meso-2,6-diaminopimeloyl-D-alanyl-D-alanine + di-trans,octa-cis-undecaprenyl phosphate = di-trans,octa-cis-undecaprenyl diphospho-N-acetyl-alpha-D-muramoyl-L-alanyl-D-glutamyl-meso-2,6-diaminopimeloyl-D-alanyl-D-alanine + UMP</text>
        <dbReference type="Rhea" id="RHEA:28386"/>
        <dbReference type="ChEBI" id="CHEBI:57865"/>
        <dbReference type="ChEBI" id="CHEBI:60392"/>
        <dbReference type="ChEBI" id="CHEBI:61386"/>
        <dbReference type="ChEBI" id="CHEBI:61387"/>
        <dbReference type="EC" id="2.7.8.13"/>
    </reaction>
</comment>